<comment type="caution">
    <text evidence="12">The sequence shown here is derived from an EMBL/GenBank/DDBJ whole genome shotgun (WGS) entry which is preliminary data.</text>
</comment>
<evidence type="ECO:0000256" key="2">
    <source>
        <dbReference type="ARBA" id="ARBA00006742"/>
    </source>
</evidence>
<dbReference type="EMBL" id="SRSD01000001">
    <property type="protein sequence ID" value="KAA0895278.1"/>
    <property type="molecule type" value="Genomic_DNA"/>
</dbReference>
<keyword evidence="7" id="KW-0653">Protein transport</keyword>
<name>A0A5A9XSP9_9BACT</name>
<evidence type="ECO:0000256" key="11">
    <source>
        <dbReference type="SAM" id="Phobius"/>
    </source>
</evidence>
<evidence type="ECO:0000256" key="9">
    <source>
        <dbReference type="ARBA" id="ARBA00023010"/>
    </source>
</evidence>
<reference evidence="12 13" key="1">
    <citation type="submission" date="2019-04" db="EMBL/GenBank/DDBJ databases">
        <title>Geobacter ruber sp. nov., ferric-reducing bacteria isolated from paddy soil.</title>
        <authorList>
            <person name="Xu Z."/>
            <person name="Masuda Y."/>
            <person name="Itoh H."/>
            <person name="Senoo K."/>
        </authorList>
    </citation>
    <scope>NUCLEOTIDE SEQUENCE [LARGE SCALE GENOMIC DNA]</scope>
    <source>
        <strain evidence="12 13">Red88</strain>
    </source>
</reference>
<keyword evidence="10 11" id="KW-0472">Membrane</keyword>
<protein>
    <recommendedName>
        <fullName evidence="3">Sec translocon accessory complex subunit YajC</fullName>
    </recommendedName>
</protein>
<evidence type="ECO:0000256" key="5">
    <source>
        <dbReference type="ARBA" id="ARBA00022475"/>
    </source>
</evidence>
<keyword evidence="13" id="KW-1185">Reference proteome</keyword>
<evidence type="ECO:0000256" key="8">
    <source>
        <dbReference type="ARBA" id="ARBA00022989"/>
    </source>
</evidence>
<feature type="transmembrane region" description="Helical" evidence="11">
    <location>
        <begin position="27"/>
        <end position="44"/>
    </location>
</feature>
<keyword evidence="8 11" id="KW-1133">Transmembrane helix</keyword>
<keyword evidence="9" id="KW-0811">Translocation</keyword>
<evidence type="ECO:0000256" key="6">
    <source>
        <dbReference type="ARBA" id="ARBA00022692"/>
    </source>
</evidence>
<evidence type="ECO:0000256" key="10">
    <source>
        <dbReference type="ARBA" id="ARBA00023136"/>
    </source>
</evidence>
<keyword evidence="4" id="KW-0813">Transport</keyword>
<keyword evidence="5" id="KW-1003">Cell membrane</keyword>
<dbReference type="Pfam" id="PF02699">
    <property type="entry name" value="YajC"/>
    <property type="match status" value="1"/>
</dbReference>
<gene>
    <name evidence="12" type="primary">yajC</name>
    <name evidence="12" type="ORF">ET418_01810</name>
</gene>
<dbReference type="PRINTS" id="PR01853">
    <property type="entry name" value="YAJCTRNLCASE"/>
</dbReference>
<dbReference type="PANTHER" id="PTHR33909">
    <property type="entry name" value="SEC TRANSLOCON ACCESSORY COMPLEX SUBUNIT YAJC"/>
    <property type="match status" value="1"/>
</dbReference>
<comment type="subcellular location">
    <subcellularLocation>
        <location evidence="1">Cell membrane</location>
        <topology evidence="1">Single-pass membrane protein</topology>
    </subcellularLocation>
</comment>
<dbReference type="GO" id="GO:0015031">
    <property type="term" value="P:protein transport"/>
    <property type="evidence" value="ECO:0007669"/>
    <property type="project" value="UniProtKB-KW"/>
</dbReference>
<dbReference type="SMART" id="SM01323">
    <property type="entry name" value="YajC"/>
    <property type="match status" value="1"/>
</dbReference>
<dbReference type="GO" id="GO:0005886">
    <property type="term" value="C:plasma membrane"/>
    <property type="evidence" value="ECO:0007669"/>
    <property type="project" value="UniProtKB-SubCell"/>
</dbReference>
<dbReference type="Proteomes" id="UP000324298">
    <property type="component" value="Unassembled WGS sequence"/>
</dbReference>
<dbReference type="OrthoDB" id="9811406at2"/>
<organism evidence="12 13">
    <name type="scientific">Oryzomonas rubra</name>
    <dbReference type="NCBI Taxonomy" id="2509454"/>
    <lineage>
        <taxon>Bacteria</taxon>
        <taxon>Pseudomonadati</taxon>
        <taxon>Thermodesulfobacteriota</taxon>
        <taxon>Desulfuromonadia</taxon>
        <taxon>Geobacterales</taxon>
        <taxon>Geobacteraceae</taxon>
        <taxon>Oryzomonas</taxon>
    </lineage>
</organism>
<sequence>MLGLAFAMAGPPGGATGQAGGMAAFQQAIPLVLMFGIFYFLLIRPQQKKAKEHRTLLEALKKGDLIITAGGVHGKVTSVDDTIVTMEVAPGVNIKITKSYVATIKKD</sequence>
<dbReference type="RefSeq" id="WP_149305859.1">
    <property type="nucleotide sequence ID" value="NZ_SRSD01000001.1"/>
</dbReference>
<evidence type="ECO:0000256" key="1">
    <source>
        <dbReference type="ARBA" id="ARBA00004162"/>
    </source>
</evidence>
<dbReference type="NCBIfam" id="TIGR00739">
    <property type="entry name" value="yajC"/>
    <property type="match status" value="1"/>
</dbReference>
<dbReference type="PANTHER" id="PTHR33909:SF1">
    <property type="entry name" value="SEC TRANSLOCON ACCESSORY COMPLEX SUBUNIT YAJC"/>
    <property type="match status" value="1"/>
</dbReference>
<proteinExistence type="inferred from homology"/>
<evidence type="ECO:0000256" key="3">
    <source>
        <dbReference type="ARBA" id="ARBA00014962"/>
    </source>
</evidence>
<dbReference type="AlphaFoldDB" id="A0A5A9XSP9"/>
<evidence type="ECO:0000256" key="7">
    <source>
        <dbReference type="ARBA" id="ARBA00022927"/>
    </source>
</evidence>
<accession>A0A5A9XSP9</accession>
<evidence type="ECO:0000313" key="12">
    <source>
        <dbReference type="EMBL" id="KAA0895278.1"/>
    </source>
</evidence>
<evidence type="ECO:0000256" key="4">
    <source>
        <dbReference type="ARBA" id="ARBA00022448"/>
    </source>
</evidence>
<keyword evidence="6 11" id="KW-0812">Transmembrane</keyword>
<dbReference type="InterPro" id="IPR003849">
    <property type="entry name" value="Preprotein_translocase_YajC"/>
</dbReference>
<evidence type="ECO:0000313" key="13">
    <source>
        <dbReference type="Proteomes" id="UP000324298"/>
    </source>
</evidence>
<comment type="similarity">
    <text evidence="2">Belongs to the YajC family.</text>
</comment>